<dbReference type="PANTHER" id="PTHR33116:SF67">
    <property type="entry name" value="REVERSE TRANSCRIPTASE"/>
    <property type="match status" value="1"/>
</dbReference>
<dbReference type="InParanoid" id="M1A275"/>
<dbReference type="PaxDb" id="4113-PGSC0003DMT400013040"/>
<evidence type="ECO:0000259" key="1">
    <source>
        <dbReference type="Pfam" id="PF00078"/>
    </source>
</evidence>
<dbReference type="SUPFAM" id="SSF56672">
    <property type="entry name" value="DNA/RNA polymerases"/>
    <property type="match status" value="1"/>
</dbReference>
<dbReference type="OMA" id="FYTHQNT"/>
<accession>M1A275</accession>
<feature type="domain" description="Reverse transcriptase" evidence="1">
    <location>
        <begin position="5"/>
        <end position="84"/>
    </location>
</feature>
<dbReference type="HOGENOM" id="CLU_2282445_0_0_1"/>
<sequence length="102" mass="11862">MWSTNLNHLAYADDTIIFASSNEYPLRKVMQVLQQYESQSGQKVKKEKSFFYTHQNTSRAITEKVGDITSMAKGVFPFKYLGCPVSHSRKRKEHFVELIDRV</sequence>
<reference evidence="2" key="2">
    <citation type="submission" date="2015-06" db="UniProtKB">
        <authorList>
            <consortium name="EnsemblPlants"/>
        </authorList>
    </citation>
    <scope>IDENTIFICATION</scope>
    <source>
        <strain evidence="2">DM1-3 516 R44</strain>
    </source>
</reference>
<dbReference type="eggNOG" id="KOG1075">
    <property type="taxonomic scope" value="Eukaryota"/>
</dbReference>
<name>M1A275_SOLTU</name>
<dbReference type="InterPro" id="IPR043502">
    <property type="entry name" value="DNA/RNA_pol_sf"/>
</dbReference>
<keyword evidence="3" id="KW-1185">Reference proteome</keyword>
<dbReference type="InterPro" id="IPR000477">
    <property type="entry name" value="RT_dom"/>
</dbReference>
<dbReference type="EnsemblPlants" id="PGSC0003DMT400013040">
    <property type="protein sequence ID" value="PGSC0003DMT400013040"/>
    <property type="gene ID" value="PGSC0003DMG400005084"/>
</dbReference>
<dbReference type="PANTHER" id="PTHR33116">
    <property type="entry name" value="REVERSE TRANSCRIPTASE ZINC-BINDING DOMAIN-CONTAINING PROTEIN-RELATED-RELATED"/>
    <property type="match status" value="1"/>
</dbReference>
<dbReference type="Pfam" id="PF00078">
    <property type="entry name" value="RVT_1"/>
    <property type="match status" value="1"/>
</dbReference>
<organism evidence="2 3">
    <name type="scientific">Solanum tuberosum</name>
    <name type="common">Potato</name>
    <dbReference type="NCBI Taxonomy" id="4113"/>
    <lineage>
        <taxon>Eukaryota</taxon>
        <taxon>Viridiplantae</taxon>
        <taxon>Streptophyta</taxon>
        <taxon>Embryophyta</taxon>
        <taxon>Tracheophyta</taxon>
        <taxon>Spermatophyta</taxon>
        <taxon>Magnoliopsida</taxon>
        <taxon>eudicotyledons</taxon>
        <taxon>Gunneridae</taxon>
        <taxon>Pentapetalae</taxon>
        <taxon>asterids</taxon>
        <taxon>lamiids</taxon>
        <taxon>Solanales</taxon>
        <taxon>Solanaceae</taxon>
        <taxon>Solanoideae</taxon>
        <taxon>Solaneae</taxon>
        <taxon>Solanum</taxon>
    </lineage>
</organism>
<reference evidence="3" key="1">
    <citation type="journal article" date="2011" name="Nature">
        <title>Genome sequence and analysis of the tuber crop potato.</title>
        <authorList>
            <consortium name="The Potato Genome Sequencing Consortium"/>
        </authorList>
    </citation>
    <scope>NUCLEOTIDE SEQUENCE [LARGE SCALE GENOMIC DNA]</scope>
    <source>
        <strain evidence="3">cv. DM1-3 516 R44</strain>
    </source>
</reference>
<dbReference type="Gramene" id="PGSC0003DMT400013040">
    <property type="protein sequence ID" value="PGSC0003DMT400013040"/>
    <property type="gene ID" value="PGSC0003DMG400005084"/>
</dbReference>
<protein>
    <submittedName>
        <fullName evidence="2">Non-LTR retroelement reverse transcriptase</fullName>
    </submittedName>
</protein>
<dbReference type="AlphaFoldDB" id="M1A275"/>
<proteinExistence type="predicted"/>
<evidence type="ECO:0000313" key="2">
    <source>
        <dbReference type="EnsemblPlants" id="PGSC0003DMT400013040"/>
    </source>
</evidence>
<evidence type="ECO:0000313" key="3">
    <source>
        <dbReference type="Proteomes" id="UP000011115"/>
    </source>
</evidence>
<dbReference type="Proteomes" id="UP000011115">
    <property type="component" value="Unassembled WGS sequence"/>
</dbReference>